<name>A0A7Y9LR13_9MICC</name>
<gene>
    <name evidence="1" type="ORF">FHU41_000224</name>
</gene>
<organism evidence="1 2">
    <name type="scientific">Psychromicrobium silvestre</name>
    <dbReference type="NCBI Taxonomy" id="1645614"/>
    <lineage>
        <taxon>Bacteria</taxon>
        <taxon>Bacillati</taxon>
        <taxon>Actinomycetota</taxon>
        <taxon>Actinomycetes</taxon>
        <taxon>Micrococcales</taxon>
        <taxon>Micrococcaceae</taxon>
        <taxon>Psychromicrobium</taxon>
    </lineage>
</organism>
<dbReference type="Proteomes" id="UP000521748">
    <property type="component" value="Unassembled WGS sequence"/>
</dbReference>
<protein>
    <submittedName>
        <fullName evidence="1">Uncharacterized protein</fullName>
    </submittedName>
</protein>
<evidence type="ECO:0000313" key="1">
    <source>
        <dbReference type="EMBL" id="NYE94003.1"/>
    </source>
</evidence>
<reference evidence="1 2" key="1">
    <citation type="submission" date="2020-07" db="EMBL/GenBank/DDBJ databases">
        <title>Sequencing the genomes of 1000 actinobacteria strains.</title>
        <authorList>
            <person name="Klenk H.-P."/>
        </authorList>
    </citation>
    <scope>NUCLEOTIDE SEQUENCE [LARGE SCALE GENOMIC DNA]</scope>
    <source>
        <strain evidence="1 2">DSM 102047</strain>
    </source>
</reference>
<dbReference type="RefSeq" id="WP_179387826.1">
    <property type="nucleotide sequence ID" value="NZ_JACBYQ010000001.1"/>
</dbReference>
<evidence type="ECO:0000313" key="2">
    <source>
        <dbReference type="Proteomes" id="UP000521748"/>
    </source>
</evidence>
<dbReference type="EMBL" id="JACBYQ010000001">
    <property type="protein sequence ID" value="NYE94003.1"/>
    <property type="molecule type" value="Genomic_DNA"/>
</dbReference>
<sequence length="98" mass="9884">MPSPSVSRVVDLSLGTPQGLSVGVVVGVEVAVGVVVGEGLVVEVAVGELEAVGVELAVWDDVGVWLAVPIDEEEGLAEVAGANELPEVEHSVEELACA</sequence>
<keyword evidence="2" id="KW-1185">Reference proteome</keyword>
<accession>A0A7Y9LR13</accession>
<dbReference type="AlphaFoldDB" id="A0A7Y9LR13"/>
<proteinExistence type="predicted"/>
<comment type="caution">
    <text evidence="1">The sequence shown here is derived from an EMBL/GenBank/DDBJ whole genome shotgun (WGS) entry which is preliminary data.</text>
</comment>